<protein>
    <submittedName>
        <fullName evidence="1">Uncharacterized protein</fullName>
    </submittedName>
</protein>
<gene>
    <name evidence="1" type="ORF">MBSD_n0845</name>
</gene>
<evidence type="ECO:0000313" key="1">
    <source>
        <dbReference type="EMBL" id="GAP65555.1"/>
    </source>
</evidence>
<reference evidence="1" key="1">
    <citation type="submission" date="2015-08" db="EMBL/GenBank/DDBJ databases">
        <title>Complete DNA Sequence of Pseudomonas syringae pv. actinidiae, the Causal Agent of Kiwifruit Canker Disease.</title>
        <authorList>
            <person name="Rikkerink E.H.A."/>
            <person name="Fineran P.C."/>
        </authorList>
    </citation>
    <scope>NUCLEOTIDE SEQUENCE</scope>
    <source>
        <strain evidence="1">SkMP5</strain>
    </source>
</reference>
<dbReference type="OrthoDB" id="240809at2"/>
<dbReference type="RefSeq" id="WP_062535416.1">
    <property type="nucleotide sequence ID" value="NZ_DF970162.1"/>
</dbReference>
<proteinExistence type="predicted"/>
<evidence type="ECO:0000313" key="2">
    <source>
        <dbReference type="Proteomes" id="UP000253740"/>
    </source>
</evidence>
<keyword evidence="2" id="KW-1185">Reference proteome</keyword>
<dbReference type="EMBL" id="DF970162">
    <property type="protein sequence ID" value="GAP65555.1"/>
    <property type="molecule type" value="Genomic_DNA"/>
</dbReference>
<dbReference type="STRING" id="1475481.GCA_000953855_00857"/>
<dbReference type="AlphaFoldDB" id="A0A0K8QKT5"/>
<organism evidence="1">
    <name type="scientific">Mizugakiibacter sediminis</name>
    <dbReference type="NCBI Taxonomy" id="1475481"/>
    <lineage>
        <taxon>Bacteria</taxon>
        <taxon>Pseudomonadati</taxon>
        <taxon>Pseudomonadota</taxon>
        <taxon>Gammaproteobacteria</taxon>
        <taxon>Lysobacterales</taxon>
        <taxon>Rhodanobacteraceae</taxon>
        <taxon>Mizugakiibacter</taxon>
    </lineage>
</organism>
<name>A0A0K8QKT5_9GAMM</name>
<accession>A0A0K8QKT5</accession>
<sequence length="81" mass="8507">MPLDAEINALAPIDEVRLGPDGHTLYLTSGHVVAPAHPKDVAANAAGLRQMQDWNNGGDNIWTVDLAPLLPSLRAATTAAK</sequence>
<dbReference type="Proteomes" id="UP000253740">
    <property type="component" value="Unassembled WGS sequence"/>
</dbReference>